<dbReference type="GO" id="GO:0008013">
    <property type="term" value="F:beta-catenin binding"/>
    <property type="evidence" value="ECO:0007669"/>
    <property type="project" value="TreeGrafter"/>
</dbReference>
<reference evidence="18" key="2">
    <citation type="submission" date="2025-08" db="UniProtKB">
        <authorList>
            <consortium name="Ensembl"/>
        </authorList>
    </citation>
    <scope>IDENTIFICATION</scope>
</reference>
<evidence type="ECO:0000256" key="1">
    <source>
        <dbReference type="ARBA" id="ARBA00004251"/>
    </source>
</evidence>
<dbReference type="Proteomes" id="UP000694580">
    <property type="component" value="Chromosome 10"/>
</dbReference>
<dbReference type="FunFam" id="2.60.40.60:FF:000011">
    <property type="entry name" value="Cadherin 1"/>
    <property type="match status" value="1"/>
</dbReference>
<reference evidence="18 19" key="1">
    <citation type="submission" date="2020-06" db="EMBL/GenBank/DDBJ databases">
        <authorList>
            <consortium name="Wellcome Sanger Institute Data Sharing"/>
        </authorList>
    </citation>
    <scope>NUCLEOTIDE SEQUENCE [LARGE SCALE GENOMIC DNA]</scope>
</reference>
<feature type="domain" description="Cadherin" evidence="17">
    <location>
        <begin position="261"/>
        <end position="372"/>
    </location>
</feature>
<dbReference type="GO" id="GO:0005912">
    <property type="term" value="C:adherens junction"/>
    <property type="evidence" value="ECO:0007669"/>
    <property type="project" value="TreeGrafter"/>
</dbReference>
<dbReference type="PANTHER" id="PTHR24027">
    <property type="entry name" value="CADHERIN-23"/>
    <property type="match status" value="1"/>
</dbReference>
<dbReference type="GeneTree" id="ENSGT00940000155218"/>
<keyword evidence="9 14" id="KW-0106">Calcium</keyword>
<dbReference type="SMART" id="SM00112">
    <property type="entry name" value="CA"/>
    <property type="match status" value="5"/>
</dbReference>
<keyword evidence="4" id="KW-0963">Cytoplasm</keyword>
<evidence type="ECO:0000256" key="10">
    <source>
        <dbReference type="ARBA" id="ARBA00022889"/>
    </source>
</evidence>
<dbReference type="GO" id="GO:0034332">
    <property type="term" value="P:adherens junction organization"/>
    <property type="evidence" value="ECO:0007669"/>
    <property type="project" value="TreeGrafter"/>
</dbReference>
<dbReference type="GO" id="GO:0005509">
    <property type="term" value="F:calcium ion binding"/>
    <property type="evidence" value="ECO:0007669"/>
    <property type="project" value="UniProtKB-UniRule"/>
</dbReference>
<dbReference type="Pfam" id="PF00028">
    <property type="entry name" value="Cadherin"/>
    <property type="match status" value="3"/>
</dbReference>
<feature type="transmembrane region" description="Helical" evidence="15">
    <location>
        <begin position="588"/>
        <end position="613"/>
    </location>
</feature>
<evidence type="ECO:0000256" key="16">
    <source>
        <dbReference type="SAM" id="SignalP"/>
    </source>
</evidence>
<dbReference type="GO" id="GO:0044331">
    <property type="term" value="P:cell-cell adhesion mediated by cadherin"/>
    <property type="evidence" value="ECO:0007669"/>
    <property type="project" value="TreeGrafter"/>
</dbReference>
<keyword evidence="12 15" id="KW-0472">Membrane</keyword>
<accession>A0AAY4CWV3</accession>
<evidence type="ECO:0000256" key="6">
    <source>
        <dbReference type="ARBA" id="ARBA00022723"/>
    </source>
</evidence>
<feature type="signal peptide" evidence="16">
    <location>
        <begin position="1"/>
        <end position="19"/>
    </location>
</feature>
<evidence type="ECO:0000256" key="12">
    <source>
        <dbReference type="ARBA" id="ARBA00023136"/>
    </source>
</evidence>
<keyword evidence="6" id="KW-0479">Metal-binding</keyword>
<name>A0AAY4CWV3_9TELE</name>
<keyword evidence="19" id="KW-1185">Reference proteome</keyword>
<evidence type="ECO:0000256" key="13">
    <source>
        <dbReference type="ARBA" id="ARBA00023180"/>
    </source>
</evidence>
<dbReference type="GO" id="GO:0007043">
    <property type="term" value="P:cell-cell junction assembly"/>
    <property type="evidence" value="ECO:0007669"/>
    <property type="project" value="TreeGrafter"/>
</dbReference>
<keyword evidence="13" id="KW-0325">Glycoprotein</keyword>
<evidence type="ECO:0000313" key="18">
    <source>
        <dbReference type="Ensembl" id="ENSDCDP00010037740.1"/>
    </source>
</evidence>
<dbReference type="GO" id="GO:0000902">
    <property type="term" value="P:cell morphogenesis"/>
    <property type="evidence" value="ECO:0007669"/>
    <property type="project" value="TreeGrafter"/>
</dbReference>
<evidence type="ECO:0000256" key="4">
    <source>
        <dbReference type="ARBA" id="ARBA00022490"/>
    </source>
</evidence>
<dbReference type="GeneID" id="114798654"/>
<keyword evidence="8" id="KW-0677">Repeat</keyword>
<dbReference type="GO" id="GO:0005737">
    <property type="term" value="C:cytoplasm"/>
    <property type="evidence" value="ECO:0007669"/>
    <property type="project" value="UniProtKB-SubCell"/>
</dbReference>
<evidence type="ECO:0000313" key="19">
    <source>
        <dbReference type="Proteomes" id="UP000694580"/>
    </source>
</evidence>
<dbReference type="CDD" id="cd11304">
    <property type="entry name" value="Cadherin_repeat"/>
    <property type="match status" value="4"/>
</dbReference>
<dbReference type="RefSeq" id="XP_028850366.1">
    <property type="nucleotide sequence ID" value="XM_028994533.1"/>
</dbReference>
<dbReference type="InterPro" id="IPR020894">
    <property type="entry name" value="Cadherin_CS"/>
</dbReference>
<proteinExistence type="predicted"/>
<dbReference type="Ensembl" id="ENSDCDT00010047330.1">
    <property type="protein sequence ID" value="ENSDCDP00010037740.1"/>
    <property type="gene ID" value="ENSDCDG00010024556.1"/>
</dbReference>
<sequence>MTTPLYLILIMGLAGAASSGGMVRQKRAWIIDSFKIEEEYPGPFPYVLGQINVVEKQLQSFLIHGSGVDEEPLGVLAINQVTGTISVLKKVDFETCRMLKLRFEALDPDGKVNTRLGVEVLITDVNDNAPTLANFEISLDESKPQGSEVIIVKAEDKDDNKSPNGTFTLRIVSVTPEDRDVEFFLEQKKEGGVIMFKGCLDYQRVQKYMILVEAKDHGPKVQLSSTGTVVVKIRDKNNHQPEFTGQAGPIHVKEREQGIDVLRLSVMDKDEKGTPAWRVKYNVHGDTDENFKITTDLETNTGILTLKKGLDFEKGTVRNISVSAENEEPYFSCQVKSRPEKGLWDVKVIKDLESKTIPLTFAIDDVNDPPIFNPDVKSVTVNENTPIGAFLEKFTAVDPDITYSNQFHYQLGDDPNSWVSVDAKTGEVTTVKVLDREGPHVNDSVYVVTLLAVDHGSPQMTATGTLSIFLMDQNDNVPQLNSSRLYMCLSDEPTSANISAYDLDLPPYSYPFHFELVGDTTNKWKVDPSYGTTVSLVKENMVFSGHHMLTLKISDSQGHYALHNLSVTVCDCVASSSCLVRMASSARLGGGAFGIIALALLLLLVVLLLASLITCKNKKSFIPFQEEGNYYQNSFNTEGPGTDCKVEALSHLVYTDTSHMQNPNTSALDNKMNVPSYAMFGGHAGFRKVTTHSLVRKESMMSKLHAEGAFEATSLDIMVQWAIQNSLQKLRSSSDRLDYEPHVYALEGEKDSSDPELDPIPILENEFKTDLLQDLDLKFTKLASICKPGQSFPYALQNSDG</sequence>
<keyword evidence="11 15" id="KW-1133">Transmembrane helix</keyword>
<evidence type="ECO:0000256" key="11">
    <source>
        <dbReference type="ARBA" id="ARBA00022989"/>
    </source>
</evidence>
<evidence type="ECO:0000256" key="3">
    <source>
        <dbReference type="ARBA" id="ARBA00022475"/>
    </source>
</evidence>
<keyword evidence="7 16" id="KW-0732">Signal</keyword>
<feature type="domain" description="Cadherin" evidence="17">
    <location>
        <begin position="131"/>
        <end position="243"/>
    </location>
</feature>
<organism evidence="18 19">
    <name type="scientific">Denticeps clupeoides</name>
    <name type="common">denticle herring</name>
    <dbReference type="NCBI Taxonomy" id="299321"/>
    <lineage>
        <taxon>Eukaryota</taxon>
        <taxon>Metazoa</taxon>
        <taxon>Chordata</taxon>
        <taxon>Craniata</taxon>
        <taxon>Vertebrata</taxon>
        <taxon>Euteleostomi</taxon>
        <taxon>Actinopterygii</taxon>
        <taxon>Neopterygii</taxon>
        <taxon>Teleostei</taxon>
        <taxon>Clupei</taxon>
        <taxon>Clupeiformes</taxon>
        <taxon>Denticipitoidei</taxon>
        <taxon>Denticipitidae</taxon>
        <taxon>Denticeps</taxon>
    </lineage>
</organism>
<feature type="domain" description="Cadherin" evidence="17">
    <location>
        <begin position="373"/>
        <end position="480"/>
    </location>
</feature>
<dbReference type="GO" id="GO:0016477">
    <property type="term" value="P:cell migration"/>
    <property type="evidence" value="ECO:0007669"/>
    <property type="project" value="TreeGrafter"/>
</dbReference>
<feature type="chain" id="PRO_5044257954" description="Cadherin domain-containing protein" evidence="16">
    <location>
        <begin position="20"/>
        <end position="801"/>
    </location>
</feature>
<evidence type="ECO:0000256" key="14">
    <source>
        <dbReference type="PROSITE-ProRule" id="PRU00043"/>
    </source>
</evidence>
<evidence type="ECO:0000256" key="8">
    <source>
        <dbReference type="ARBA" id="ARBA00022737"/>
    </source>
</evidence>
<keyword evidence="5 15" id="KW-0812">Transmembrane</keyword>
<gene>
    <name evidence="18" type="primary">cdh26.2</name>
</gene>
<reference evidence="18" key="3">
    <citation type="submission" date="2025-09" db="UniProtKB">
        <authorList>
            <consortium name="Ensembl"/>
        </authorList>
    </citation>
    <scope>IDENTIFICATION</scope>
</reference>
<evidence type="ECO:0000256" key="9">
    <source>
        <dbReference type="ARBA" id="ARBA00022837"/>
    </source>
</evidence>
<dbReference type="GO" id="GO:0045296">
    <property type="term" value="F:cadherin binding"/>
    <property type="evidence" value="ECO:0007669"/>
    <property type="project" value="TreeGrafter"/>
</dbReference>
<evidence type="ECO:0000256" key="7">
    <source>
        <dbReference type="ARBA" id="ARBA00022729"/>
    </source>
</evidence>
<protein>
    <recommendedName>
        <fullName evidence="17">Cadherin domain-containing protein</fullName>
    </recommendedName>
</protein>
<dbReference type="PRINTS" id="PR00205">
    <property type="entry name" value="CADHERIN"/>
</dbReference>
<dbReference type="GO" id="GO:0007156">
    <property type="term" value="P:homophilic cell adhesion via plasma membrane adhesion molecules"/>
    <property type="evidence" value="ECO:0007669"/>
    <property type="project" value="InterPro"/>
</dbReference>
<dbReference type="FunFam" id="2.60.40.60:FF:000019">
    <property type="entry name" value="Cadherin 2"/>
    <property type="match status" value="1"/>
</dbReference>
<dbReference type="PROSITE" id="PS00232">
    <property type="entry name" value="CADHERIN_1"/>
    <property type="match status" value="2"/>
</dbReference>
<evidence type="ECO:0000256" key="15">
    <source>
        <dbReference type="SAM" id="Phobius"/>
    </source>
</evidence>
<dbReference type="FunFam" id="2.60.40.60:FF:000158">
    <property type="entry name" value="Dachsous cadherin-related 1"/>
    <property type="match status" value="1"/>
</dbReference>
<dbReference type="GO" id="GO:0016339">
    <property type="term" value="P:calcium-dependent cell-cell adhesion via plasma membrane cell adhesion molecules"/>
    <property type="evidence" value="ECO:0007669"/>
    <property type="project" value="TreeGrafter"/>
</dbReference>
<keyword evidence="3" id="KW-1003">Cell membrane</keyword>
<dbReference type="InterPro" id="IPR002126">
    <property type="entry name" value="Cadherin-like_dom"/>
</dbReference>
<dbReference type="PANTHER" id="PTHR24027:SF433">
    <property type="entry name" value="CADHERIN 27-RELATED"/>
    <property type="match status" value="1"/>
</dbReference>
<dbReference type="GO" id="GO:0016342">
    <property type="term" value="C:catenin complex"/>
    <property type="evidence" value="ECO:0007669"/>
    <property type="project" value="TreeGrafter"/>
</dbReference>
<dbReference type="PROSITE" id="PS50268">
    <property type="entry name" value="CADHERIN_2"/>
    <property type="match status" value="4"/>
</dbReference>
<dbReference type="InterPro" id="IPR015919">
    <property type="entry name" value="Cadherin-like_sf"/>
</dbReference>
<comment type="subcellular location">
    <subcellularLocation>
        <location evidence="1">Cell membrane</location>
        <topology evidence="1">Single-pass type I membrane protein</topology>
    </subcellularLocation>
    <subcellularLocation>
        <location evidence="2">Cytoplasm</location>
    </subcellularLocation>
</comment>
<evidence type="ECO:0000256" key="2">
    <source>
        <dbReference type="ARBA" id="ARBA00004496"/>
    </source>
</evidence>
<dbReference type="SUPFAM" id="SSF49313">
    <property type="entry name" value="Cadherin-like"/>
    <property type="match status" value="5"/>
</dbReference>
<keyword evidence="10" id="KW-0130">Cell adhesion</keyword>
<dbReference type="AlphaFoldDB" id="A0AAY4CWV3"/>
<dbReference type="GO" id="GO:0060027">
    <property type="term" value="P:convergent extension involved in gastrulation"/>
    <property type="evidence" value="ECO:0007669"/>
    <property type="project" value="UniProtKB-ARBA"/>
</dbReference>
<feature type="domain" description="Cadherin" evidence="17">
    <location>
        <begin position="61"/>
        <end position="132"/>
    </location>
</feature>
<evidence type="ECO:0000256" key="5">
    <source>
        <dbReference type="ARBA" id="ARBA00022692"/>
    </source>
</evidence>
<dbReference type="FunFam" id="2.60.40.60:FF:000095">
    <property type="entry name" value="Cadherin 13"/>
    <property type="match status" value="1"/>
</dbReference>
<dbReference type="Gene3D" id="2.60.40.60">
    <property type="entry name" value="Cadherins"/>
    <property type="match status" value="5"/>
</dbReference>
<evidence type="ECO:0000259" key="17">
    <source>
        <dbReference type="PROSITE" id="PS50268"/>
    </source>
</evidence>
<dbReference type="InterPro" id="IPR039808">
    <property type="entry name" value="Cadherin"/>
</dbReference>